<keyword evidence="10" id="KW-1185">Reference proteome</keyword>
<dbReference type="PANTHER" id="PTHR39206">
    <property type="entry name" value="SLL8004 PROTEIN"/>
    <property type="match status" value="1"/>
</dbReference>
<keyword evidence="5" id="KW-0067">ATP-binding</keyword>
<dbReference type="EMBL" id="JAFREM010000027">
    <property type="protein sequence ID" value="MBO1307806.1"/>
    <property type="molecule type" value="Genomic_DNA"/>
</dbReference>
<evidence type="ECO:0000256" key="4">
    <source>
        <dbReference type="ARBA" id="ARBA00022741"/>
    </source>
</evidence>
<comment type="caution">
    <text evidence="9">The sequence shown here is derived from an EMBL/GenBank/DDBJ whole genome shotgun (WGS) entry which is preliminary data.</text>
</comment>
<comment type="catalytic activity">
    <reaction evidence="7">
        <text>UDP-N-acetyl-alpha-D-glucosamine + ATP = UDP-N-acetyl-alpha-D-glucosamine 3'-phosphate + ADP + H(+)</text>
        <dbReference type="Rhea" id="RHEA:32671"/>
        <dbReference type="ChEBI" id="CHEBI:15378"/>
        <dbReference type="ChEBI" id="CHEBI:30616"/>
        <dbReference type="ChEBI" id="CHEBI:57705"/>
        <dbReference type="ChEBI" id="CHEBI:64353"/>
        <dbReference type="ChEBI" id="CHEBI:456216"/>
        <dbReference type="EC" id="2.7.1.176"/>
    </reaction>
</comment>
<protein>
    <recommendedName>
        <fullName evidence="6">UDP-N-acetylglucosamine kinase</fullName>
        <ecNumber evidence="2">2.7.1.176</ecNumber>
    </recommendedName>
    <alternativeName>
        <fullName evidence="6">UDP-N-acetylglucosamine kinase</fullName>
    </alternativeName>
</protein>
<evidence type="ECO:0000313" key="9">
    <source>
        <dbReference type="EMBL" id="MBO1307806.1"/>
    </source>
</evidence>
<evidence type="ECO:0000256" key="6">
    <source>
        <dbReference type="ARBA" id="ARBA00032897"/>
    </source>
</evidence>
<sequence length="224" mass="25973">MDTTDRYLAFAKVNKDTFIEKIVRGKYPENKRDAIFMVGSPGAGKTEVVAGLAENYQNYVVIDADYFRTQFPDYNGTNSSLFQKASSWLVEQSLKFVLEEGYSFILDGTFAILSAEKNITRALKNNYSITIFYVYQDPKIAWEFTKQREVTEGRHVPKKTFINAFFKSRENIEKVKLRHPEILLHIIIKDYQNNVSESHYAADNVNLVLPLQYIQKELEEELDV</sequence>
<evidence type="ECO:0000256" key="2">
    <source>
        <dbReference type="ARBA" id="ARBA00011963"/>
    </source>
</evidence>
<organism evidence="9 10">
    <name type="scientific">Candidatus Enterococcus moelleringii</name>
    <dbReference type="NCBI Taxonomy" id="2815325"/>
    <lineage>
        <taxon>Bacteria</taxon>
        <taxon>Bacillati</taxon>
        <taxon>Bacillota</taxon>
        <taxon>Bacilli</taxon>
        <taxon>Lactobacillales</taxon>
        <taxon>Enterococcaceae</taxon>
        <taxon>Enterococcus</taxon>
    </lineage>
</organism>
<evidence type="ECO:0000313" key="10">
    <source>
        <dbReference type="Proteomes" id="UP000664601"/>
    </source>
</evidence>
<name>A0ABS3LDV5_9ENTE</name>
<dbReference type="RefSeq" id="WP_207674798.1">
    <property type="nucleotide sequence ID" value="NZ_JAFREM010000027.1"/>
</dbReference>
<proteinExistence type="inferred from homology"/>
<accession>A0ABS3LDV5</accession>
<comment type="similarity">
    <text evidence="1">Belongs to the zeta toxin family.</text>
</comment>
<evidence type="ECO:0000259" key="8">
    <source>
        <dbReference type="Pfam" id="PF06414"/>
    </source>
</evidence>
<dbReference type="Gene3D" id="3.40.50.300">
    <property type="entry name" value="P-loop containing nucleotide triphosphate hydrolases"/>
    <property type="match status" value="1"/>
</dbReference>
<keyword evidence="4" id="KW-0547">Nucleotide-binding</keyword>
<dbReference type="Proteomes" id="UP000664601">
    <property type="component" value="Unassembled WGS sequence"/>
</dbReference>
<dbReference type="Pfam" id="PF06414">
    <property type="entry name" value="Zeta_toxin"/>
    <property type="match status" value="1"/>
</dbReference>
<evidence type="ECO:0000256" key="7">
    <source>
        <dbReference type="ARBA" id="ARBA00048178"/>
    </source>
</evidence>
<dbReference type="SUPFAM" id="SSF52540">
    <property type="entry name" value="P-loop containing nucleoside triphosphate hydrolases"/>
    <property type="match status" value="1"/>
</dbReference>
<dbReference type="PANTHER" id="PTHR39206:SF1">
    <property type="entry name" value="SLL8004 PROTEIN"/>
    <property type="match status" value="1"/>
</dbReference>
<evidence type="ECO:0000256" key="1">
    <source>
        <dbReference type="ARBA" id="ARBA00009104"/>
    </source>
</evidence>
<reference evidence="9 10" key="1">
    <citation type="submission" date="2021-03" db="EMBL/GenBank/DDBJ databases">
        <title>Enterococcal diversity collection.</title>
        <authorList>
            <person name="Gilmore M.S."/>
            <person name="Schwartzman J."/>
            <person name="Van Tyne D."/>
            <person name="Martin M."/>
            <person name="Earl A.M."/>
            <person name="Manson A.L."/>
            <person name="Straub T."/>
            <person name="Salamzade R."/>
            <person name="Saavedra J."/>
            <person name="Lebreton F."/>
            <person name="Prichula J."/>
            <person name="Schaufler K."/>
            <person name="Gaca A."/>
            <person name="Sgardioli B."/>
            <person name="Wagenaar J."/>
            <person name="Strong T."/>
        </authorList>
    </citation>
    <scope>NUCLEOTIDE SEQUENCE [LARGE SCALE GENOMIC DNA]</scope>
    <source>
        <strain evidence="9 10">669A</strain>
    </source>
</reference>
<evidence type="ECO:0000256" key="5">
    <source>
        <dbReference type="ARBA" id="ARBA00022840"/>
    </source>
</evidence>
<dbReference type="InterPro" id="IPR027417">
    <property type="entry name" value="P-loop_NTPase"/>
</dbReference>
<gene>
    <name evidence="9" type="ORF">JZO70_16645</name>
</gene>
<evidence type="ECO:0000256" key="3">
    <source>
        <dbReference type="ARBA" id="ARBA00022649"/>
    </source>
</evidence>
<keyword evidence="3" id="KW-1277">Toxin-antitoxin system</keyword>
<dbReference type="EC" id="2.7.1.176" evidence="2"/>
<feature type="domain" description="Zeta toxin" evidence="8">
    <location>
        <begin position="28"/>
        <end position="194"/>
    </location>
</feature>
<dbReference type="InterPro" id="IPR010488">
    <property type="entry name" value="Zeta_toxin_domain"/>
</dbReference>